<dbReference type="PROSITE" id="PS50850">
    <property type="entry name" value="MFS"/>
    <property type="match status" value="1"/>
</dbReference>
<feature type="region of interest" description="Disordered" evidence="7">
    <location>
        <begin position="105"/>
        <end position="131"/>
    </location>
</feature>
<evidence type="ECO:0000259" key="9">
    <source>
        <dbReference type="PROSITE" id="PS50850"/>
    </source>
</evidence>
<dbReference type="Pfam" id="PF07690">
    <property type="entry name" value="MFS_1"/>
    <property type="match status" value="2"/>
</dbReference>
<comment type="similarity">
    <text evidence="6">Belongs to the major facilitator superfamily. Spinster (TC 2.A.1.49) family.</text>
</comment>
<sequence>MQQVASSGSVPLGMSLPACRRVSPSLRLGHGSYICKSRYMSHAANLVFAGFGRCVVVCPHGNRCSQLPALARDAPQGASSSTGSHAASSGEEIIVLGLSPEALVTATPIGGTPNTSSSRGSSRASQDTGSYSIDSQLPVLVDAQAVLASSQANQDAAARSPLQPNEVHTPSASGQDADAPHPKLLLPQTDALSAAALSSSETVSTRTSHLSAGELSRQASNPASSSSGRPSPTQPQQPLTAHEQPQQEPHPLPQNRHQQQQEAQQQQQESHQPLQQQQQPGLWHQLSSTLRGLHWGKLWALALLFISYVHQATTGFALPAMLPMISNELHLTDLQGALLTTGYSYLYAVALVPIGILADRMSRPKLLAAGLALWSLLTCTASTCRSFGELILARVGFAAAQGAQNPVCFSLIPELFPVNKSTALSLYNCAIYVGRALSFGAVLLARHLHDNDQAHLAARGGLRLHTRLRQLDRADLHSLSIMHTAGDMAAATPDREFNFPLWEYGSDLPDSAWRQVLRWIAVPGFLIGLALIATLQEPRNATLQQQQHTAAATPPVELVASGSSAAKPAAAAVPTAAPAPPLTGPTTPSPAAATAAAAATTPLGTTASATSPENSPAAAPATSTPLNSTTSPGEGSSSSSPAGGMWALLRSRGFMSVTLAAALNDVGSYALIAWQSTFYERVYGLESSAYAPVLATLLPIGGILGGVGGGYLADRLSRCGRRWWVTAGATCLAAPCLAASCLAPSPQLSYAALVVGFALSEMWRAPSAVMARGLAPASMGSTASALYLCVRNLLGGLGPLAVAALAGGCGGLQRAMLVVVPAMYLGSGLLFAKAEELYEAEMGAKMEAAKTSAPA</sequence>
<feature type="compositionally biased region" description="Low complexity" evidence="7">
    <location>
        <begin position="116"/>
        <end position="125"/>
    </location>
</feature>
<dbReference type="PANTHER" id="PTHR23505">
    <property type="entry name" value="SPINSTER"/>
    <property type="match status" value="1"/>
</dbReference>
<reference evidence="10 11" key="1">
    <citation type="journal article" date="2021" name="Sci. Rep.">
        <title>Genome sequencing of the multicellular alga Astrephomene provides insights into convergent evolution of germ-soma differentiation.</title>
        <authorList>
            <person name="Yamashita S."/>
            <person name="Yamamoto K."/>
            <person name="Matsuzaki R."/>
            <person name="Suzuki S."/>
            <person name="Yamaguchi H."/>
            <person name="Hirooka S."/>
            <person name="Minakuchi Y."/>
            <person name="Miyagishima S."/>
            <person name="Kawachi M."/>
            <person name="Toyoda A."/>
            <person name="Nozaki H."/>
        </authorList>
    </citation>
    <scope>NUCLEOTIDE SEQUENCE [LARGE SCALE GENOMIC DNA]</scope>
    <source>
        <strain evidence="10 11">NIES-4017</strain>
    </source>
</reference>
<feature type="compositionally biased region" description="Polar residues" evidence="7">
    <location>
        <begin position="162"/>
        <end position="174"/>
    </location>
</feature>
<dbReference type="InterPro" id="IPR020846">
    <property type="entry name" value="MFS_dom"/>
</dbReference>
<dbReference type="EMBL" id="BMAR01000015">
    <property type="protein sequence ID" value="GFR46597.1"/>
    <property type="molecule type" value="Genomic_DNA"/>
</dbReference>
<evidence type="ECO:0000256" key="3">
    <source>
        <dbReference type="ARBA" id="ARBA00022692"/>
    </source>
</evidence>
<proteinExistence type="inferred from homology"/>
<feature type="transmembrane region" description="Helical" evidence="8">
    <location>
        <begin position="342"/>
        <end position="359"/>
    </location>
</feature>
<feature type="transmembrane region" description="Helical" evidence="8">
    <location>
        <begin position="516"/>
        <end position="535"/>
    </location>
</feature>
<gene>
    <name evidence="10" type="ORF">Agub_g8200</name>
</gene>
<feature type="transmembrane region" description="Helical" evidence="8">
    <location>
        <begin position="298"/>
        <end position="322"/>
    </location>
</feature>
<comment type="subcellular location">
    <subcellularLocation>
        <location evidence="1">Membrane</location>
        <topology evidence="1">Multi-pass membrane protein</topology>
    </subcellularLocation>
</comment>
<feature type="region of interest" description="Disordered" evidence="7">
    <location>
        <begin position="196"/>
        <end position="280"/>
    </location>
</feature>
<feature type="compositionally biased region" description="Low complexity" evidence="7">
    <location>
        <begin position="216"/>
        <end position="280"/>
    </location>
</feature>
<comment type="caution">
    <text evidence="10">The sequence shown here is derived from an EMBL/GenBank/DDBJ whole genome shotgun (WGS) entry which is preliminary data.</text>
</comment>
<feature type="region of interest" description="Disordered" evidence="7">
    <location>
        <begin position="571"/>
        <end position="642"/>
    </location>
</feature>
<evidence type="ECO:0000313" key="11">
    <source>
        <dbReference type="Proteomes" id="UP001054857"/>
    </source>
</evidence>
<evidence type="ECO:0000256" key="2">
    <source>
        <dbReference type="ARBA" id="ARBA00022448"/>
    </source>
</evidence>
<dbReference type="Proteomes" id="UP001054857">
    <property type="component" value="Unassembled WGS sequence"/>
</dbReference>
<keyword evidence="11" id="KW-1185">Reference proteome</keyword>
<feature type="domain" description="Major facilitator superfamily (MFS) profile" evidence="9">
    <location>
        <begin position="300"/>
        <end position="838"/>
    </location>
</feature>
<keyword evidence="5 8" id="KW-0472">Membrane</keyword>
<feature type="transmembrane region" description="Helical" evidence="8">
    <location>
        <begin position="689"/>
        <end position="711"/>
    </location>
</feature>
<evidence type="ECO:0000256" key="5">
    <source>
        <dbReference type="ARBA" id="ARBA00023136"/>
    </source>
</evidence>
<feature type="compositionally biased region" description="Polar residues" evidence="7">
    <location>
        <begin position="201"/>
        <end position="210"/>
    </location>
</feature>
<dbReference type="InterPro" id="IPR011701">
    <property type="entry name" value="MFS"/>
</dbReference>
<accession>A0AAD3HMW2</accession>
<dbReference type="AlphaFoldDB" id="A0AAD3HMW2"/>
<evidence type="ECO:0000256" key="4">
    <source>
        <dbReference type="ARBA" id="ARBA00022989"/>
    </source>
</evidence>
<evidence type="ECO:0000256" key="6">
    <source>
        <dbReference type="ARBA" id="ARBA00024338"/>
    </source>
</evidence>
<keyword evidence="3 8" id="KW-0812">Transmembrane</keyword>
<dbReference type="InterPro" id="IPR036259">
    <property type="entry name" value="MFS_trans_sf"/>
</dbReference>
<dbReference type="GO" id="GO:0016020">
    <property type="term" value="C:membrane"/>
    <property type="evidence" value="ECO:0007669"/>
    <property type="project" value="UniProtKB-SubCell"/>
</dbReference>
<feature type="transmembrane region" description="Helical" evidence="8">
    <location>
        <begin position="654"/>
        <end position="674"/>
    </location>
</feature>
<dbReference type="SUPFAM" id="SSF103473">
    <property type="entry name" value="MFS general substrate transporter"/>
    <property type="match status" value="1"/>
</dbReference>
<dbReference type="InterPro" id="IPR044770">
    <property type="entry name" value="MFS_spinster-like"/>
</dbReference>
<keyword evidence="4 8" id="KW-1133">Transmembrane helix</keyword>
<protein>
    <recommendedName>
        <fullName evidence="9">Major facilitator superfamily (MFS) profile domain-containing protein</fullName>
    </recommendedName>
</protein>
<evidence type="ECO:0000256" key="1">
    <source>
        <dbReference type="ARBA" id="ARBA00004141"/>
    </source>
</evidence>
<dbReference type="GO" id="GO:0022857">
    <property type="term" value="F:transmembrane transporter activity"/>
    <property type="evidence" value="ECO:0007669"/>
    <property type="project" value="InterPro"/>
</dbReference>
<feature type="region of interest" description="Disordered" evidence="7">
    <location>
        <begin position="152"/>
        <end position="183"/>
    </location>
</feature>
<keyword evidence="2" id="KW-0813">Transport</keyword>
<name>A0AAD3HMW2_9CHLO</name>
<dbReference type="Gene3D" id="1.20.1250.20">
    <property type="entry name" value="MFS general substrate transporter like domains"/>
    <property type="match status" value="2"/>
</dbReference>
<dbReference type="PANTHER" id="PTHR23505:SF79">
    <property type="entry name" value="PROTEIN SPINSTER"/>
    <property type="match status" value="1"/>
</dbReference>
<feature type="compositionally biased region" description="Low complexity" evidence="7">
    <location>
        <begin position="584"/>
        <end position="642"/>
    </location>
</feature>
<evidence type="ECO:0000256" key="8">
    <source>
        <dbReference type="SAM" id="Phobius"/>
    </source>
</evidence>
<evidence type="ECO:0000313" key="10">
    <source>
        <dbReference type="EMBL" id="GFR46597.1"/>
    </source>
</evidence>
<evidence type="ECO:0000256" key="7">
    <source>
        <dbReference type="SAM" id="MobiDB-lite"/>
    </source>
</evidence>
<organism evidence="10 11">
    <name type="scientific">Astrephomene gubernaculifera</name>
    <dbReference type="NCBI Taxonomy" id="47775"/>
    <lineage>
        <taxon>Eukaryota</taxon>
        <taxon>Viridiplantae</taxon>
        <taxon>Chlorophyta</taxon>
        <taxon>core chlorophytes</taxon>
        <taxon>Chlorophyceae</taxon>
        <taxon>CS clade</taxon>
        <taxon>Chlamydomonadales</taxon>
        <taxon>Astrephomenaceae</taxon>
        <taxon>Astrephomene</taxon>
    </lineage>
</organism>